<dbReference type="InterPro" id="IPR017441">
    <property type="entry name" value="Protein_kinase_ATP_BS"/>
</dbReference>
<feature type="compositionally biased region" description="Basic and acidic residues" evidence="7">
    <location>
        <begin position="571"/>
        <end position="581"/>
    </location>
</feature>
<keyword evidence="4" id="KW-0418">Kinase</keyword>
<dbReference type="GO" id="GO:0004674">
    <property type="term" value="F:protein serine/threonine kinase activity"/>
    <property type="evidence" value="ECO:0007669"/>
    <property type="project" value="UniProtKB-KW"/>
</dbReference>
<dbReference type="Pfam" id="PF00069">
    <property type="entry name" value="Pkinase"/>
    <property type="match status" value="1"/>
</dbReference>
<dbReference type="GO" id="GO:0005524">
    <property type="term" value="F:ATP binding"/>
    <property type="evidence" value="ECO:0007669"/>
    <property type="project" value="UniProtKB-UniRule"/>
</dbReference>
<reference evidence="9" key="1">
    <citation type="submission" date="2021-01" db="EMBL/GenBank/DDBJ databases">
        <authorList>
            <person name="Corre E."/>
            <person name="Pelletier E."/>
            <person name="Niang G."/>
            <person name="Scheremetjew M."/>
            <person name="Finn R."/>
            <person name="Kale V."/>
            <person name="Holt S."/>
            <person name="Cochrane G."/>
            <person name="Meng A."/>
            <person name="Brown T."/>
            <person name="Cohen L."/>
        </authorList>
    </citation>
    <scope>NUCLEOTIDE SEQUENCE</scope>
    <source>
        <strain evidence="9">CCAP979/52</strain>
    </source>
</reference>
<feature type="domain" description="Protein kinase" evidence="8">
    <location>
        <begin position="221"/>
        <end position="541"/>
    </location>
</feature>
<feature type="compositionally biased region" description="Basic and acidic residues" evidence="7">
    <location>
        <begin position="150"/>
        <end position="163"/>
    </location>
</feature>
<feature type="region of interest" description="Disordered" evidence="7">
    <location>
        <begin position="1"/>
        <end position="163"/>
    </location>
</feature>
<evidence type="ECO:0000256" key="2">
    <source>
        <dbReference type="ARBA" id="ARBA00022679"/>
    </source>
</evidence>
<dbReference type="SUPFAM" id="SSF56112">
    <property type="entry name" value="Protein kinase-like (PK-like)"/>
    <property type="match status" value="1"/>
</dbReference>
<dbReference type="InterPro" id="IPR000719">
    <property type="entry name" value="Prot_kinase_dom"/>
</dbReference>
<dbReference type="PROSITE" id="PS50011">
    <property type="entry name" value="PROTEIN_KINASE_DOM"/>
    <property type="match status" value="1"/>
</dbReference>
<dbReference type="PROSITE" id="PS00108">
    <property type="entry name" value="PROTEIN_KINASE_ST"/>
    <property type="match status" value="1"/>
</dbReference>
<feature type="compositionally biased region" description="Polar residues" evidence="7">
    <location>
        <begin position="34"/>
        <end position="56"/>
    </location>
</feature>
<feature type="region of interest" description="Disordered" evidence="7">
    <location>
        <begin position="541"/>
        <end position="590"/>
    </location>
</feature>
<dbReference type="SMART" id="SM00220">
    <property type="entry name" value="S_TKc"/>
    <property type="match status" value="1"/>
</dbReference>
<proteinExistence type="predicted"/>
<feature type="compositionally biased region" description="Basic and acidic residues" evidence="7">
    <location>
        <begin position="100"/>
        <end position="114"/>
    </location>
</feature>
<evidence type="ECO:0000256" key="4">
    <source>
        <dbReference type="ARBA" id="ARBA00022777"/>
    </source>
</evidence>
<dbReference type="InterPro" id="IPR011009">
    <property type="entry name" value="Kinase-like_dom_sf"/>
</dbReference>
<organism evidence="9">
    <name type="scientific">Cryptomonas curvata</name>
    <dbReference type="NCBI Taxonomy" id="233186"/>
    <lineage>
        <taxon>Eukaryota</taxon>
        <taxon>Cryptophyceae</taxon>
        <taxon>Cryptomonadales</taxon>
        <taxon>Cryptomonadaceae</taxon>
        <taxon>Cryptomonas</taxon>
    </lineage>
</organism>
<dbReference type="PROSITE" id="PS00107">
    <property type="entry name" value="PROTEIN_KINASE_ATP"/>
    <property type="match status" value="1"/>
</dbReference>
<keyword evidence="2" id="KW-0808">Transferase</keyword>
<feature type="binding site" evidence="6">
    <location>
        <position position="252"/>
    </location>
    <ligand>
        <name>ATP</name>
        <dbReference type="ChEBI" id="CHEBI:30616"/>
    </ligand>
</feature>
<dbReference type="Gene3D" id="1.10.510.10">
    <property type="entry name" value="Transferase(Phosphotransferase) domain 1"/>
    <property type="match status" value="1"/>
</dbReference>
<dbReference type="Gene3D" id="3.30.200.20">
    <property type="entry name" value="Phosphorylase Kinase, domain 1"/>
    <property type="match status" value="1"/>
</dbReference>
<sequence length="590" mass="66220">MIRDKSSRSKRGNRTRSSPCSPRLSVPRSPLSPANQSSLVSTFQDISMQQSGYNTRSSKKKLVQANSSVSPDLRLDGDHAASGCPSMTTRSRANAVSDSRASRTADSYHTDLQDGTRASARSSGQMSCPTLDGMEAGSVAGDSSVQHSQSDGRQRPLRSRADNPVKKLTVRLLDTYQGINEKYYAKHKKTYNDGHDDENGDYIVRVGDVINDRYEILQRPGGKPPFLGKGSFGQVVYAMDRLATPQQAVAIKIIKNHKHWHEQAKSEIELLRRLRQLPCADPGMKWVEYANVVRLQDDFVFRNHCCLVFELLPFTLYDLLKFSEFKGVSLSLVRKFARNLIRTLDCLRQPDVDVIHCDLKPENVMLVKHNEYRLKVIDFGSSCSSQKQPFTYIQSRFYRSPEVLLCRPYSHAIDVWSLGCILVEMHTGKPLFNGENEVKQMCKICDVLGLPPKKMVLEAGTRSKVKSIFRIGSGSEYHILLDEKQMPVGTRKFRDIVRKLLPATREDEENYVLFEDLVMRMLALDPDKRITPAEALQHPFITRSTSSHSGSGGVDGASGQVEAMQISPRPEPAKVDQEVQTERGSISRPA</sequence>
<dbReference type="PANTHER" id="PTHR24058">
    <property type="entry name" value="DUAL SPECIFICITY PROTEIN KINASE"/>
    <property type="match status" value="1"/>
</dbReference>
<name>A0A7S0MAJ0_9CRYP</name>
<gene>
    <name evidence="9" type="ORF">CCUR1050_LOCUS13720</name>
</gene>
<evidence type="ECO:0000313" key="9">
    <source>
        <dbReference type="EMBL" id="CAD8636039.1"/>
    </source>
</evidence>
<dbReference type="InterPro" id="IPR008271">
    <property type="entry name" value="Ser/Thr_kinase_AS"/>
</dbReference>
<dbReference type="EMBL" id="HBEZ01024875">
    <property type="protein sequence ID" value="CAD8636039.1"/>
    <property type="molecule type" value="Transcribed_RNA"/>
</dbReference>
<feature type="compositionally biased region" description="Low complexity" evidence="7">
    <location>
        <begin position="16"/>
        <end position="33"/>
    </location>
</feature>
<dbReference type="InterPro" id="IPR050494">
    <property type="entry name" value="Ser_Thr_dual-spec_kinase"/>
</dbReference>
<keyword evidence="3 6" id="KW-0547">Nucleotide-binding</keyword>
<protein>
    <recommendedName>
        <fullName evidence="8">Protein kinase domain-containing protein</fullName>
    </recommendedName>
</protein>
<feature type="compositionally biased region" description="Polar residues" evidence="7">
    <location>
        <begin position="85"/>
        <end position="99"/>
    </location>
</feature>
<dbReference type="AlphaFoldDB" id="A0A7S0MAJ0"/>
<keyword evidence="1" id="KW-0723">Serine/threonine-protein kinase</keyword>
<evidence type="ECO:0000256" key="5">
    <source>
        <dbReference type="ARBA" id="ARBA00022840"/>
    </source>
</evidence>
<dbReference type="PANTHER" id="PTHR24058:SF28">
    <property type="entry name" value="SERINE_THREONINE-PROTEIN KINASE MINIBRAIN"/>
    <property type="match status" value="1"/>
</dbReference>
<evidence type="ECO:0000256" key="6">
    <source>
        <dbReference type="PROSITE-ProRule" id="PRU10141"/>
    </source>
</evidence>
<keyword evidence="5 6" id="KW-0067">ATP-binding</keyword>
<feature type="compositionally biased region" description="Polar residues" evidence="7">
    <location>
        <begin position="119"/>
        <end position="128"/>
    </location>
</feature>
<evidence type="ECO:0000256" key="7">
    <source>
        <dbReference type="SAM" id="MobiDB-lite"/>
    </source>
</evidence>
<evidence type="ECO:0000259" key="8">
    <source>
        <dbReference type="PROSITE" id="PS50011"/>
    </source>
</evidence>
<evidence type="ECO:0000256" key="3">
    <source>
        <dbReference type="ARBA" id="ARBA00022741"/>
    </source>
</evidence>
<evidence type="ECO:0000256" key="1">
    <source>
        <dbReference type="ARBA" id="ARBA00022527"/>
    </source>
</evidence>
<accession>A0A7S0MAJ0</accession>